<dbReference type="RefSeq" id="WP_379158589.1">
    <property type="nucleotide sequence ID" value="NZ_JBHSRJ010000009.1"/>
</dbReference>
<dbReference type="Proteomes" id="UP001596135">
    <property type="component" value="Unassembled WGS sequence"/>
</dbReference>
<comment type="caution">
    <text evidence="2">The sequence shown here is derived from an EMBL/GenBank/DDBJ whole genome shotgun (WGS) entry which is preliminary data.</text>
</comment>
<dbReference type="EMBL" id="JBHSRJ010000009">
    <property type="protein sequence ID" value="MFC6045417.1"/>
    <property type="molecule type" value="Genomic_DNA"/>
</dbReference>
<feature type="signal peptide" evidence="1">
    <location>
        <begin position="1"/>
        <end position="19"/>
    </location>
</feature>
<keyword evidence="3" id="KW-1185">Reference proteome</keyword>
<name>A0ABW1LQ56_9ACTN</name>
<dbReference type="Pfam" id="PF01186">
    <property type="entry name" value="Lysyl_oxidase"/>
    <property type="match status" value="1"/>
</dbReference>
<evidence type="ECO:0000313" key="2">
    <source>
        <dbReference type="EMBL" id="MFC6045417.1"/>
    </source>
</evidence>
<gene>
    <name evidence="2" type="ORF">ACFPYL_20195</name>
</gene>
<reference evidence="3" key="1">
    <citation type="journal article" date="2019" name="Int. J. Syst. Evol. Microbiol.">
        <title>The Global Catalogue of Microorganisms (GCM) 10K type strain sequencing project: providing services to taxonomists for standard genome sequencing and annotation.</title>
        <authorList>
            <consortium name="The Broad Institute Genomics Platform"/>
            <consortium name="The Broad Institute Genome Sequencing Center for Infectious Disease"/>
            <person name="Wu L."/>
            <person name="Ma J."/>
        </authorList>
    </citation>
    <scope>NUCLEOTIDE SEQUENCE [LARGE SCALE GENOMIC DNA]</scope>
    <source>
        <strain evidence="3">CCUG 54522</strain>
    </source>
</reference>
<proteinExistence type="predicted"/>
<feature type="chain" id="PRO_5045063454" evidence="1">
    <location>
        <begin position="20"/>
        <end position="490"/>
    </location>
</feature>
<keyword evidence="1" id="KW-0732">Signal</keyword>
<evidence type="ECO:0000256" key="1">
    <source>
        <dbReference type="SAM" id="SignalP"/>
    </source>
</evidence>
<evidence type="ECO:0000313" key="3">
    <source>
        <dbReference type="Proteomes" id="UP001596135"/>
    </source>
</evidence>
<dbReference type="InterPro" id="IPR001695">
    <property type="entry name" value="Lysyl_oxidase"/>
</dbReference>
<organism evidence="2 3">
    <name type="scientific">Nocardioides hankookensis</name>
    <dbReference type="NCBI Taxonomy" id="443157"/>
    <lineage>
        <taxon>Bacteria</taxon>
        <taxon>Bacillati</taxon>
        <taxon>Actinomycetota</taxon>
        <taxon>Actinomycetes</taxon>
        <taxon>Propionibacteriales</taxon>
        <taxon>Nocardioidaceae</taxon>
        <taxon>Nocardioides</taxon>
    </lineage>
</organism>
<protein>
    <submittedName>
        <fullName evidence="2">Lysyl oxidase family protein</fullName>
    </submittedName>
</protein>
<sequence>MLRSLALVSALALSVPLLATVPADADADARQQTAAPVTAPFTLWAPKTVTAYSYRHRAWTDLGLRVVAQGEPFELWSSRASYADPIRTVWRSSAGDKALPAGAMKNFSGLRNVVRLSIKPAHGKAMVATRDVCFNGWTERVRPDAEPTSPYPSGCWNNPFSLGSVQGVQEGWSTSVLTGDRPLRLDPGTYRVRAQVLPRYAAFFGLTAAQATRTVKLVVKSDDEGEGEGDTGVATDPVPVGRVATPAAHRPTGAQQRRVTGPTPDLRSLPAWGISLSKNTHYLHFSATVWNAGDSPLVVDGFRRRGQDLMDAYQYFFDADGTQTGYQDVGHMHWDPKPSHQHWHFEDFARYSLLRKDRSTAAVSKKEAFCLANTDAVDLTVPSAAWKPENTDLATSCGDYTSLSIREVLAAGWGDTYTQYRAGQSFRVDNLPNGVYFISVAANPDGNLVESSTTNNVALRKIRLSGKRDERKVTVTQVGIIKDEGYGGTG</sequence>
<accession>A0ABW1LQ56</accession>